<keyword evidence="8" id="KW-1185">Reference proteome</keyword>
<feature type="chain" id="PRO_5046010260" evidence="5">
    <location>
        <begin position="22"/>
        <end position="428"/>
    </location>
</feature>
<evidence type="ECO:0000313" key="7">
    <source>
        <dbReference type="EMBL" id="MTI28780.1"/>
    </source>
</evidence>
<evidence type="ECO:0000256" key="1">
    <source>
        <dbReference type="ARBA" id="ARBA00004442"/>
    </source>
</evidence>
<dbReference type="PANTHER" id="PTHR30329">
    <property type="entry name" value="STATOR ELEMENT OF FLAGELLAR MOTOR COMPLEX"/>
    <property type="match status" value="1"/>
</dbReference>
<evidence type="ECO:0000256" key="5">
    <source>
        <dbReference type="SAM" id="SignalP"/>
    </source>
</evidence>
<dbReference type="Pfam" id="PF00691">
    <property type="entry name" value="OmpA"/>
    <property type="match status" value="1"/>
</dbReference>
<evidence type="ECO:0000259" key="6">
    <source>
        <dbReference type="PROSITE" id="PS51123"/>
    </source>
</evidence>
<evidence type="ECO:0000256" key="4">
    <source>
        <dbReference type="PROSITE-ProRule" id="PRU00473"/>
    </source>
</evidence>
<dbReference type="Gene3D" id="3.30.1330.60">
    <property type="entry name" value="OmpA-like domain"/>
    <property type="match status" value="1"/>
</dbReference>
<keyword evidence="3" id="KW-0998">Cell outer membrane</keyword>
<evidence type="ECO:0000256" key="2">
    <source>
        <dbReference type="ARBA" id="ARBA00023136"/>
    </source>
</evidence>
<comment type="caution">
    <text evidence="7">The sequence shown here is derived from an EMBL/GenBank/DDBJ whole genome shotgun (WGS) entry which is preliminary data.</text>
</comment>
<dbReference type="PROSITE" id="PS51123">
    <property type="entry name" value="OMPA_2"/>
    <property type="match status" value="1"/>
</dbReference>
<dbReference type="PRINTS" id="PR01023">
    <property type="entry name" value="NAFLGMOTY"/>
</dbReference>
<dbReference type="CDD" id="cd07185">
    <property type="entry name" value="OmpA_C-like"/>
    <property type="match status" value="1"/>
</dbReference>
<dbReference type="NCBIfam" id="NF038133">
    <property type="entry name" value="choice_anch_L"/>
    <property type="match status" value="1"/>
</dbReference>
<dbReference type="Proteomes" id="UP000798808">
    <property type="component" value="Unassembled WGS sequence"/>
</dbReference>
<comment type="subcellular location">
    <subcellularLocation>
        <location evidence="1">Cell outer membrane</location>
    </subcellularLocation>
</comment>
<name>A0ABW9RYB8_9BACT</name>
<dbReference type="InterPro" id="IPR036737">
    <property type="entry name" value="OmpA-like_sf"/>
</dbReference>
<sequence>MGKLAFFILIATLHVSSCLFGQQVDTARTANDLVNNILLGNGVQVGNVNFTGQKHAIGFYEDHTSQIGIEKGILLTSGNALFVVGPNKSPRSGWASDAPGDEELDAIARGKTYDAAVLEFDFVTVSENLSFQFVFASEEYLEYVGSKFNDVFAFFIEGPGIGKTNIARLPDGITPITVNTVNNELNSQHYIDNTYINTTDPFIWDVRNRKVIENKNYLQEEIPPKYNIQFDGFTTVLEARCKVVPNKIYHIKIAIADVGDGILDSGVILKGGSFSSYGDQVVKLDQHFNNDVTPKTAESKKPSLISPGQRLTRSIPKEIILGNIEFEFDEYLVPVNAKHTLTSVINEYYKKPDSKIHLVGHTDNWGSDDYNIELSRHRSEAVAHALRGLGIPESKIIIHFYGEKRPLKTNSTTEGRARNRRVELVLSY</sequence>
<proteinExistence type="predicted"/>
<accession>A0ABW9RYB8</accession>
<protein>
    <submittedName>
        <fullName evidence="7">OmpA family protein</fullName>
    </submittedName>
</protein>
<dbReference type="EMBL" id="SMLW01000672">
    <property type="protein sequence ID" value="MTI28780.1"/>
    <property type="molecule type" value="Genomic_DNA"/>
</dbReference>
<dbReference type="InterPro" id="IPR006665">
    <property type="entry name" value="OmpA-like"/>
</dbReference>
<reference evidence="7 8" key="1">
    <citation type="submission" date="2019-02" db="EMBL/GenBank/DDBJ databases">
        <authorList>
            <person name="Goldberg S.R."/>
            <person name="Haltli B.A."/>
            <person name="Correa H."/>
            <person name="Russell K.G."/>
        </authorList>
    </citation>
    <scope>NUCLEOTIDE SEQUENCE [LARGE SCALE GENOMIC DNA]</scope>
    <source>
        <strain evidence="7 8">JCM 16186</strain>
    </source>
</reference>
<keyword evidence="2 4" id="KW-0472">Membrane</keyword>
<feature type="domain" description="OmpA-like" evidence="6">
    <location>
        <begin position="313"/>
        <end position="428"/>
    </location>
</feature>
<feature type="signal peptide" evidence="5">
    <location>
        <begin position="1"/>
        <end position="21"/>
    </location>
</feature>
<dbReference type="InterPro" id="IPR006664">
    <property type="entry name" value="OMP_bac"/>
</dbReference>
<organism evidence="7 8">
    <name type="scientific">Fulvivirga kasyanovii</name>
    <dbReference type="NCBI Taxonomy" id="396812"/>
    <lineage>
        <taxon>Bacteria</taxon>
        <taxon>Pseudomonadati</taxon>
        <taxon>Bacteroidota</taxon>
        <taxon>Cytophagia</taxon>
        <taxon>Cytophagales</taxon>
        <taxon>Fulvivirgaceae</taxon>
        <taxon>Fulvivirga</taxon>
    </lineage>
</organism>
<evidence type="ECO:0000313" key="8">
    <source>
        <dbReference type="Proteomes" id="UP000798808"/>
    </source>
</evidence>
<dbReference type="PANTHER" id="PTHR30329:SF21">
    <property type="entry name" value="LIPOPROTEIN YIAD-RELATED"/>
    <property type="match status" value="1"/>
</dbReference>
<dbReference type="SUPFAM" id="SSF103088">
    <property type="entry name" value="OmpA-like"/>
    <property type="match status" value="1"/>
</dbReference>
<dbReference type="PRINTS" id="PR01021">
    <property type="entry name" value="OMPADOMAIN"/>
</dbReference>
<dbReference type="InterPro" id="IPR049804">
    <property type="entry name" value="Choice_anch_L"/>
</dbReference>
<keyword evidence="5" id="KW-0732">Signal</keyword>
<dbReference type="RefSeq" id="WP_155176640.1">
    <property type="nucleotide sequence ID" value="NZ_BAAAFL010000012.1"/>
</dbReference>
<dbReference type="InterPro" id="IPR050330">
    <property type="entry name" value="Bact_OuterMem_StrucFunc"/>
</dbReference>
<gene>
    <name evidence="7" type="ORF">E1163_27725</name>
</gene>
<evidence type="ECO:0000256" key="3">
    <source>
        <dbReference type="ARBA" id="ARBA00023237"/>
    </source>
</evidence>